<dbReference type="Proteomes" id="UP001139648">
    <property type="component" value="Unassembled WGS sequence"/>
</dbReference>
<sequence length="49" mass="5079">MNTPVVDAGGARVSSRRLANDEATPVATIGDVLGLAEDVTWAIDLHSSE</sequence>
<reference evidence="1" key="1">
    <citation type="submission" date="2022-06" db="EMBL/GenBank/DDBJ databases">
        <title>Sequencing the genomes of 1000 actinobacteria strains.</title>
        <authorList>
            <person name="Klenk H.-P."/>
        </authorList>
    </citation>
    <scope>NUCLEOTIDE SEQUENCE</scope>
    <source>
        <strain evidence="1">DSM 46694</strain>
    </source>
</reference>
<gene>
    <name evidence="1" type="ORF">HD597_000702</name>
</gene>
<protein>
    <submittedName>
        <fullName evidence="1">Uncharacterized protein</fullName>
    </submittedName>
</protein>
<name>A0A9X2G9T1_9ACTN</name>
<evidence type="ECO:0000313" key="1">
    <source>
        <dbReference type="EMBL" id="MCP2353682.1"/>
    </source>
</evidence>
<proteinExistence type="predicted"/>
<evidence type="ECO:0000313" key="2">
    <source>
        <dbReference type="Proteomes" id="UP001139648"/>
    </source>
</evidence>
<dbReference type="AlphaFoldDB" id="A0A9X2G9T1"/>
<dbReference type="EMBL" id="JAMZEB010000001">
    <property type="protein sequence ID" value="MCP2353682.1"/>
    <property type="molecule type" value="Genomic_DNA"/>
</dbReference>
<accession>A0A9X2G9T1</accession>
<comment type="caution">
    <text evidence="1">The sequence shown here is derived from an EMBL/GenBank/DDBJ whole genome shotgun (WGS) entry which is preliminary data.</text>
</comment>
<keyword evidence="2" id="KW-1185">Reference proteome</keyword>
<dbReference type="RefSeq" id="WP_253740204.1">
    <property type="nucleotide sequence ID" value="NZ_BAABKA010000074.1"/>
</dbReference>
<organism evidence="1 2">
    <name type="scientific">Nonomuraea thailandensis</name>
    <dbReference type="NCBI Taxonomy" id="1188745"/>
    <lineage>
        <taxon>Bacteria</taxon>
        <taxon>Bacillati</taxon>
        <taxon>Actinomycetota</taxon>
        <taxon>Actinomycetes</taxon>
        <taxon>Streptosporangiales</taxon>
        <taxon>Streptosporangiaceae</taxon>
        <taxon>Nonomuraea</taxon>
    </lineage>
</organism>